<keyword evidence="4" id="KW-1185">Reference proteome</keyword>
<evidence type="ECO:0000313" key="3">
    <source>
        <dbReference type="EMBL" id="SQB47308.1"/>
    </source>
</evidence>
<dbReference type="EMBL" id="FNEG01000002">
    <property type="protein sequence ID" value="SDI64118.1"/>
    <property type="molecule type" value="Genomic_DNA"/>
</dbReference>
<feature type="transmembrane region" description="Helical" evidence="1">
    <location>
        <begin position="84"/>
        <end position="103"/>
    </location>
</feature>
<keyword evidence="1" id="KW-0812">Transmembrane</keyword>
<reference evidence="3 5" key="2">
    <citation type="submission" date="2018-06" db="EMBL/GenBank/DDBJ databases">
        <authorList>
            <consortium name="Pathogen Informatics"/>
            <person name="Doyle S."/>
        </authorList>
    </citation>
    <scope>NUCLEOTIDE SEQUENCE [LARGE SCALE GENOMIC DNA]</scope>
    <source>
        <strain evidence="3 5">NCTC13492</strain>
    </source>
</reference>
<gene>
    <name evidence="3" type="ORF">NCTC13492_04387</name>
    <name evidence="2" type="ORF">SAMN05421542_1577</name>
</gene>
<feature type="transmembrane region" description="Helical" evidence="1">
    <location>
        <begin position="55"/>
        <end position="77"/>
    </location>
</feature>
<dbReference type="STRING" id="445960.SAMN05421542_1577"/>
<name>A0A2X2X376_CHRJE</name>
<dbReference type="AlphaFoldDB" id="A0A2X2X376"/>
<sequence length="137" mass="15892">MGLNFFQIAVLLILIGVIIVFWKKLQIVSTFLLGGLLLMGLCSLDFLGFQGTSSALIGFILAVAYCMINITYLILYIKKDHRISLIYAIAFFTLFTLFCLFYIDSGKYYELKFGIIVRLFLSFFPLYFFKYYKTNKE</sequence>
<keyword evidence="1" id="KW-0472">Membrane</keyword>
<organism evidence="3 5">
    <name type="scientific">Chryseobacterium jejuense</name>
    <dbReference type="NCBI Taxonomy" id="445960"/>
    <lineage>
        <taxon>Bacteria</taxon>
        <taxon>Pseudomonadati</taxon>
        <taxon>Bacteroidota</taxon>
        <taxon>Flavobacteriia</taxon>
        <taxon>Flavobacteriales</taxon>
        <taxon>Weeksellaceae</taxon>
        <taxon>Chryseobacterium group</taxon>
        <taxon>Chryseobacterium</taxon>
    </lineage>
</organism>
<evidence type="ECO:0000313" key="5">
    <source>
        <dbReference type="Proteomes" id="UP000251670"/>
    </source>
</evidence>
<dbReference type="EMBL" id="UAWB01000014">
    <property type="protein sequence ID" value="SQB47308.1"/>
    <property type="molecule type" value="Genomic_DNA"/>
</dbReference>
<protein>
    <submittedName>
        <fullName evidence="3">Uncharacterized protein</fullName>
    </submittedName>
</protein>
<proteinExistence type="predicted"/>
<accession>A0A2X2X376</accession>
<feature type="transmembrane region" description="Helical" evidence="1">
    <location>
        <begin position="6"/>
        <end position="22"/>
    </location>
</feature>
<evidence type="ECO:0000256" key="1">
    <source>
        <dbReference type="SAM" id="Phobius"/>
    </source>
</evidence>
<evidence type="ECO:0000313" key="2">
    <source>
        <dbReference type="EMBL" id="SDI64118.1"/>
    </source>
</evidence>
<reference evidence="2 4" key="1">
    <citation type="submission" date="2016-10" db="EMBL/GenBank/DDBJ databases">
        <authorList>
            <person name="Varghese N."/>
            <person name="Submissions S."/>
        </authorList>
    </citation>
    <scope>NUCLEOTIDE SEQUENCE [LARGE SCALE GENOMIC DNA]</scope>
    <source>
        <strain evidence="2 4">DSM 19299</strain>
    </source>
</reference>
<feature type="transmembrane region" description="Helical" evidence="1">
    <location>
        <begin position="115"/>
        <end position="132"/>
    </location>
</feature>
<keyword evidence="1" id="KW-1133">Transmembrane helix</keyword>
<evidence type="ECO:0000313" key="4">
    <source>
        <dbReference type="Proteomes" id="UP000199426"/>
    </source>
</evidence>
<feature type="transmembrane region" description="Helical" evidence="1">
    <location>
        <begin position="29"/>
        <end position="49"/>
    </location>
</feature>
<dbReference type="Proteomes" id="UP000199426">
    <property type="component" value="Unassembled WGS sequence"/>
</dbReference>
<dbReference type="Proteomes" id="UP000251670">
    <property type="component" value="Unassembled WGS sequence"/>
</dbReference>